<organism evidence="1 2">
    <name type="scientific">Trichinella zimbabwensis</name>
    <dbReference type="NCBI Taxonomy" id="268475"/>
    <lineage>
        <taxon>Eukaryota</taxon>
        <taxon>Metazoa</taxon>
        <taxon>Ecdysozoa</taxon>
        <taxon>Nematoda</taxon>
        <taxon>Enoplea</taxon>
        <taxon>Dorylaimia</taxon>
        <taxon>Trichinellida</taxon>
        <taxon>Trichinellidae</taxon>
        <taxon>Trichinella</taxon>
    </lineage>
</organism>
<proteinExistence type="predicted"/>
<sequence>MFHEHLSIDESMVPYYGHHTSKMYIRGPSSSDGYPYLMNLYGGIDEKTKEPLGMRIKMISNIPTPEKHQLFFDNFFTSVKVVKTAAKNIRTTGTIRTARVRDVPLLSSDIMEKKDIGFMDSKWMVKCLYADGRIAAL</sequence>
<dbReference type="OrthoDB" id="5920035at2759"/>
<dbReference type="PANTHER" id="PTHR47055">
    <property type="entry name" value="DDE_TNP_1_7 DOMAIN-CONTAINING PROTEIN"/>
    <property type="match status" value="1"/>
</dbReference>
<name>A0A0V1GZI7_9BILA</name>
<protein>
    <submittedName>
        <fullName evidence="1">PiggyBac transposable element-derived protein 3</fullName>
    </submittedName>
</protein>
<gene>
    <name evidence="1" type="primary">PGBD3</name>
    <name evidence="1" type="ORF">T11_3832</name>
</gene>
<evidence type="ECO:0000313" key="2">
    <source>
        <dbReference type="Proteomes" id="UP000055024"/>
    </source>
</evidence>
<dbReference type="STRING" id="268475.A0A0V1GZI7"/>
<accession>A0A0V1GZI7</accession>
<comment type="caution">
    <text evidence="1">The sequence shown here is derived from an EMBL/GenBank/DDBJ whole genome shotgun (WGS) entry which is preliminary data.</text>
</comment>
<dbReference type="PANTHER" id="PTHR47055:SF3">
    <property type="entry name" value="PHORBOL-ESTER_DAG-TYPE DOMAIN-CONTAINING PROTEIN"/>
    <property type="match status" value="1"/>
</dbReference>
<dbReference type="EMBL" id="JYDP01000191">
    <property type="protein sequence ID" value="KRZ03494.1"/>
    <property type="molecule type" value="Genomic_DNA"/>
</dbReference>
<dbReference type="GO" id="GO:0043565">
    <property type="term" value="F:sequence-specific DNA binding"/>
    <property type="evidence" value="ECO:0007669"/>
    <property type="project" value="TreeGrafter"/>
</dbReference>
<dbReference type="AlphaFoldDB" id="A0A0V1GZI7"/>
<dbReference type="InterPro" id="IPR052638">
    <property type="entry name" value="PiggyBac_TE-derived"/>
</dbReference>
<dbReference type="Proteomes" id="UP000055024">
    <property type="component" value="Unassembled WGS sequence"/>
</dbReference>
<reference evidence="1 2" key="1">
    <citation type="submission" date="2015-01" db="EMBL/GenBank/DDBJ databases">
        <title>Evolution of Trichinella species and genotypes.</title>
        <authorList>
            <person name="Korhonen P.K."/>
            <person name="Edoardo P."/>
            <person name="Giuseppe L.R."/>
            <person name="Gasser R.B."/>
        </authorList>
    </citation>
    <scope>NUCLEOTIDE SEQUENCE [LARGE SCALE GENOMIC DNA]</scope>
    <source>
        <strain evidence="1">ISS1029</strain>
    </source>
</reference>
<keyword evidence="2" id="KW-1185">Reference proteome</keyword>
<evidence type="ECO:0000313" key="1">
    <source>
        <dbReference type="EMBL" id="KRZ03494.1"/>
    </source>
</evidence>